<evidence type="ECO:0000313" key="11">
    <source>
        <dbReference type="Proteomes" id="UP000484255"/>
    </source>
</evidence>
<dbReference type="AlphaFoldDB" id="A0A7C9TK03"/>
<evidence type="ECO:0000256" key="1">
    <source>
        <dbReference type="ARBA" id="ARBA00004994"/>
    </source>
</evidence>
<evidence type="ECO:0000256" key="3">
    <source>
        <dbReference type="ARBA" id="ARBA00019465"/>
    </source>
</evidence>
<evidence type="ECO:0000256" key="2">
    <source>
        <dbReference type="ARBA" id="ARBA00013014"/>
    </source>
</evidence>
<evidence type="ECO:0000259" key="8">
    <source>
        <dbReference type="Pfam" id="PF02558"/>
    </source>
</evidence>
<dbReference type="InterPro" id="IPR036291">
    <property type="entry name" value="NAD(P)-bd_dom_sf"/>
</dbReference>
<dbReference type="InterPro" id="IPR013332">
    <property type="entry name" value="KPR_N"/>
</dbReference>
<evidence type="ECO:0000259" key="9">
    <source>
        <dbReference type="Pfam" id="PF08546"/>
    </source>
</evidence>
<evidence type="ECO:0000313" key="10">
    <source>
        <dbReference type="EMBL" id="NDY92479.1"/>
    </source>
</evidence>
<evidence type="ECO:0000256" key="6">
    <source>
        <dbReference type="ARBA" id="ARBA00048793"/>
    </source>
</evidence>
<dbReference type="Proteomes" id="UP000484255">
    <property type="component" value="Unassembled WGS sequence"/>
</dbReference>
<dbReference type="Gene3D" id="3.40.50.720">
    <property type="entry name" value="NAD(P)-binding Rossmann-like Domain"/>
    <property type="match status" value="1"/>
</dbReference>
<keyword evidence="11" id="KW-1185">Reference proteome</keyword>
<name>A0A7C9TK03_9BURK</name>
<dbReference type="FunFam" id="1.10.1040.10:FF:000017">
    <property type="entry name" value="2-dehydropantoate 2-reductase"/>
    <property type="match status" value="1"/>
</dbReference>
<keyword evidence="7" id="KW-1133">Transmembrane helix</keyword>
<dbReference type="InterPro" id="IPR008927">
    <property type="entry name" value="6-PGluconate_DH-like_C_sf"/>
</dbReference>
<keyword evidence="7" id="KW-0472">Membrane</keyword>
<comment type="caution">
    <text evidence="10">The sequence shown here is derived from an EMBL/GenBank/DDBJ whole genome shotgun (WGS) entry which is preliminary data.</text>
</comment>
<dbReference type="PANTHER" id="PTHR21708:SF45">
    <property type="entry name" value="2-DEHYDROPANTOATE 2-REDUCTASE"/>
    <property type="match status" value="1"/>
</dbReference>
<keyword evidence="7" id="KW-0812">Transmembrane</keyword>
<evidence type="ECO:0000256" key="4">
    <source>
        <dbReference type="ARBA" id="ARBA00022655"/>
    </source>
</evidence>
<dbReference type="UniPathway" id="UPA00028">
    <property type="reaction ID" value="UER00004"/>
</dbReference>
<dbReference type="EMBL" id="JAAGOH010000018">
    <property type="protein sequence ID" value="NDY92479.1"/>
    <property type="molecule type" value="Genomic_DNA"/>
</dbReference>
<evidence type="ECO:0000256" key="5">
    <source>
        <dbReference type="ARBA" id="ARBA00032024"/>
    </source>
</evidence>
<dbReference type="InterPro" id="IPR013328">
    <property type="entry name" value="6PGD_dom2"/>
</dbReference>
<protein>
    <recommendedName>
        <fullName evidence="3">2-dehydropantoate 2-reductase</fullName>
        <ecNumber evidence="2">1.1.1.169</ecNumber>
    </recommendedName>
    <alternativeName>
        <fullName evidence="5">Ketopantoate reductase</fullName>
    </alternativeName>
</protein>
<dbReference type="InterPro" id="IPR051402">
    <property type="entry name" value="KPR-Related"/>
</dbReference>
<comment type="pathway">
    <text evidence="1">Cofactor biosynthesis; (R)-pantothenate biosynthesis; (R)-pantoate from 3-methyl-2-oxobutanoate: step 2/2.</text>
</comment>
<dbReference type="GO" id="GO:0008677">
    <property type="term" value="F:2-dehydropantoate 2-reductase activity"/>
    <property type="evidence" value="ECO:0007669"/>
    <property type="project" value="UniProtKB-EC"/>
</dbReference>
<dbReference type="EC" id="1.1.1.169" evidence="2"/>
<gene>
    <name evidence="10" type="ORF">G3A44_14925</name>
</gene>
<dbReference type="Pfam" id="PF08546">
    <property type="entry name" value="ApbA_C"/>
    <property type="match status" value="1"/>
</dbReference>
<dbReference type="GO" id="GO:0015940">
    <property type="term" value="P:pantothenate biosynthetic process"/>
    <property type="evidence" value="ECO:0007669"/>
    <property type="project" value="UniProtKB-UniPathway"/>
</dbReference>
<feature type="domain" description="Ketopantoate reductase C-terminal" evidence="9">
    <location>
        <begin position="208"/>
        <end position="327"/>
    </location>
</feature>
<dbReference type="GO" id="GO:0005737">
    <property type="term" value="C:cytoplasm"/>
    <property type="evidence" value="ECO:0007669"/>
    <property type="project" value="TreeGrafter"/>
</dbReference>
<dbReference type="PANTHER" id="PTHR21708">
    <property type="entry name" value="PROBABLE 2-DEHYDROPANTOATE 2-REDUCTASE"/>
    <property type="match status" value="1"/>
</dbReference>
<dbReference type="InterPro" id="IPR013752">
    <property type="entry name" value="KPA_reductase"/>
</dbReference>
<dbReference type="Gene3D" id="1.10.1040.10">
    <property type="entry name" value="N-(1-d-carboxylethyl)-l-norvaline Dehydrogenase, domain 2"/>
    <property type="match status" value="1"/>
</dbReference>
<dbReference type="Pfam" id="PF02558">
    <property type="entry name" value="ApbA"/>
    <property type="match status" value="1"/>
</dbReference>
<accession>A0A7C9TK03</accession>
<keyword evidence="4" id="KW-0566">Pantothenate biosynthesis</keyword>
<feature type="transmembrane region" description="Helical" evidence="7">
    <location>
        <begin position="6"/>
        <end position="27"/>
    </location>
</feature>
<organism evidence="10 11">
    <name type="scientific">Ideonella livida</name>
    <dbReference type="NCBI Taxonomy" id="2707176"/>
    <lineage>
        <taxon>Bacteria</taxon>
        <taxon>Pseudomonadati</taxon>
        <taxon>Pseudomonadota</taxon>
        <taxon>Betaproteobacteria</taxon>
        <taxon>Burkholderiales</taxon>
        <taxon>Sphaerotilaceae</taxon>
        <taxon>Ideonella</taxon>
    </lineage>
</organism>
<comment type="catalytic activity">
    <reaction evidence="6">
        <text>(R)-pantoate + NADP(+) = 2-dehydropantoate + NADPH + H(+)</text>
        <dbReference type="Rhea" id="RHEA:16233"/>
        <dbReference type="ChEBI" id="CHEBI:11561"/>
        <dbReference type="ChEBI" id="CHEBI:15378"/>
        <dbReference type="ChEBI" id="CHEBI:15980"/>
        <dbReference type="ChEBI" id="CHEBI:57783"/>
        <dbReference type="ChEBI" id="CHEBI:58349"/>
        <dbReference type="EC" id="1.1.1.169"/>
    </reaction>
</comment>
<sequence>MSTPSLHKVCVVGVGAIGGVFAAWLGARLPAGRLALSALARGQTLRTLQAEGLSWVDANGTEHRQPLAATDDATALGPQDLVIVSVKGPAMPAVAAQIRPLLGPHTVVLVAMNGVPWWFFDGLGGECAGLQLRAVDPEGATAAALPTRHVLGGVVHVSAASPRPGRIERIKHNALIIGEPAGGDSPRLQAVAALLEGAGFAVKQAACIQQEIWFKLWGNMTMNPVSAITGAPCDRILDDPLVRGFCSAVMGEAQAIGRRIGCGIDQQPEDRHAITRSLGSFKTSMLQDVEAGRPVELDALVASVREIGQHLGLATPNIDALLGLTRLMARERGLYPKA</sequence>
<reference evidence="10 11" key="1">
    <citation type="submission" date="2020-02" db="EMBL/GenBank/DDBJ databases">
        <title>Ideonella bacterium strain TBM-1.</title>
        <authorList>
            <person name="Chen W.-M."/>
        </authorList>
    </citation>
    <scope>NUCLEOTIDE SEQUENCE [LARGE SCALE GENOMIC DNA]</scope>
    <source>
        <strain evidence="10 11">TBM-1</strain>
    </source>
</reference>
<dbReference type="SUPFAM" id="SSF48179">
    <property type="entry name" value="6-phosphogluconate dehydrogenase C-terminal domain-like"/>
    <property type="match status" value="1"/>
</dbReference>
<proteinExistence type="predicted"/>
<dbReference type="NCBIfam" id="NF005089">
    <property type="entry name" value="PRK06522.1-4"/>
    <property type="match status" value="1"/>
</dbReference>
<feature type="domain" description="Ketopantoate reductase N-terminal" evidence="8">
    <location>
        <begin position="9"/>
        <end position="180"/>
    </location>
</feature>
<evidence type="ECO:0000256" key="7">
    <source>
        <dbReference type="SAM" id="Phobius"/>
    </source>
</evidence>
<dbReference type="SUPFAM" id="SSF51735">
    <property type="entry name" value="NAD(P)-binding Rossmann-fold domains"/>
    <property type="match status" value="1"/>
</dbReference>